<dbReference type="PANTHER" id="PTHR30055:SF234">
    <property type="entry name" value="HTH-TYPE TRANSCRIPTIONAL REGULATOR BETI"/>
    <property type="match status" value="1"/>
</dbReference>
<name>A0A0U5B849_9BACL</name>
<dbReference type="GO" id="GO:0000976">
    <property type="term" value="F:transcription cis-regulatory region binding"/>
    <property type="evidence" value="ECO:0007669"/>
    <property type="project" value="TreeGrafter"/>
</dbReference>
<accession>A0A0U5B849</accession>
<evidence type="ECO:0000256" key="3">
    <source>
        <dbReference type="ARBA" id="ARBA00023163"/>
    </source>
</evidence>
<evidence type="ECO:0000256" key="1">
    <source>
        <dbReference type="ARBA" id="ARBA00023015"/>
    </source>
</evidence>
<dbReference type="GO" id="GO:0045892">
    <property type="term" value="P:negative regulation of DNA-templated transcription"/>
    <property type="evidence" value="ECO:0007669"/>
    <property type="project" value="UniProtKB-ARBA"/>
</dbReference>
<proteinExistence type="predicted"/>
<dbReference type="Gene3D" id="1.10.357.10">
    <property type="entry name" value="Tetracycline Repressor, domain 2"/>
    <property type="match status" value="1"/>
</dbReference>
<dbReference type="Pfam" id="PF00440">
    <property type="entry name" value="TetR_N"/>
    <property type="match status" value="1"/>
</dbReference>
<dbReference type="PROSITE" id="PS50977">
    <property type="entry name" value="HTH_TETR_2"/>
    <property type="match status" value="1"/>
</dbReference>
<organism evidence="4 5">
    <name type="scientific">Aneurinibacillus soli</name>
    <dbReference type="NCBI Taxonomy" id="1500254"/>
    <lineage>
        <taxon>Bacteria</taxon>
        <taxon>Bacillati</taxon>
        <taxon>Bacillota</taxon>
        <taxon>Bacilli</taxon>
        <taxon>Bacillales</taxon>
        <taxon>Paenibacillaceae</taxon>
        <taxon>Aneurinibacillus group</taxon>
        <taxon>Aneurinibacillus</taxon>
    </lineage>
</organism>
<dbReference type="PRINTS" id="PR00455">
    <property type="entry name" value="HTHTETR"/>
</dbReference>
<sequence>MAARKAVEQELSRERILEAARDLFVQHGYQSVSMRQIARELGYSHGAIYYHFKNKAELFYALVQQDFLLLDTTLEELIALPQTTAGEKLRRILLGFIEFGLRHQSHYEIMFLIKDEEVKSYLHQAPNESYEKFSRVVSDLSENKVSISAMWSLFLSLHGFISHYCRSGQTFEEVEELAKAHVSYILQGISK</sequence>
<evidence type="ECO:0000256" key="2">
    <source>
        <dbReference type="ARBA" id="ARBA00023125"/>
    </source>
</evidence>
<keyword evidence="1" id="KW-0805">Transcription regulation</keyword>
<dbReference type="OrthoDB" id="9815924at2"/>
<dbReference type="InterPro" id="IPR009057">
    <property type="entry name" value="Homeodomain-like_sf"/>
</dbReference>
<evidence type="ECO:0000313" key="4">
    <source>
        <dbReference type="EMBL" id="BAU26359.1"/>
    </source>
</evidence>
<keyword evidence="3" id="KW-0804">Transcription</keyword>
<dbReference type="SUPFAM" id="SSF46689">
    <property type="entry name" value="Homeodomain-like"/>
    <property type="match status" value="1"/>
</dbReference>
<gene>
    <name evidence="4" type="primary">srpR</name>
    <name evidence="4" type="ORF">CB4_00473</name>
</gene>
<evidence type="ECO:0000313" key="5">
    <source>
        <dbReference type="Proteomes" id="UP000217696"/>
    </source>
</evidence>
<reference evidence="4 5" key="1">
    <citation type="submission" date="2015-12" db="EMBL/GenBank/DDBJ databases">
        <title>Genome sequence of Aneurinibacillus soli.</title>
        <authorList>
            <person name="Lee J.S."/>
            <person name="Lee K.C."/>
            <person name="Kim K.K."/>
            <person name="Lee B.W."/>
        </authorList>
    </citation>
    <scope>NUCLEOTIDE SEQUENCE [LARGE SCALE GENOMIC DNA]</scope>
    <source>
        <strain evidence="4 5">CB4</strain>
    </source>
</reference>
<keyword evidence="2" id="KW-0238">DNA-binding</keyword>
<dbReference type="GO" id="GO:0003700">
    <property type="term" value="F:DNA-binding transcription factor activity"/>
    <property type="evidence" value="ECO:0007669"/>
    <property type="project" value="TreeGrafter"/>
</dbReference>
<dbReference type="EMBL" id="AP017312">
    <property type="protein sequence ID" value="BAU26359.1"/>
    <property type="molecule type" value="Genomic_DNA"/>
</dbReference>
<dbReference type="Proteomes" id="UP000217696">
    <property type="component" value="Chromosome"/>
</dbReference>
<dbReference type="FunFam" id="1.10.10.60:FF:000141">
    <property type="entry name" value="TetR family transcriptional regulator"/>
    <property type="match status" value="1"/>
</dbReference>
<dbReference type="PANTHER" id="PTHR30055">
    <property type="entry name" value="HTH-TYPE TRANSCRIPTIONAL REGULATOR RUTR"/>
    <property type="match status" value="1"/>
</dbReference>
<dbReference type="KEGG" id="asoc:CB4_00473"/>
<dbReference type="InterPro" id="IPR001647">
    <property type="entry name" value="HTH_TetR"/>
</dbReference>
<dbReference type="InterPro" id="IPR050109">
    <property type="entry name" value="HTH-type_TetR-like_transc_reg"/>
</dbReference>
<protein>
    <submittedName>
        <fullName evidence="4">HTH-type transcriptional regulator SrpR</fullName>
    </submittedName>
</protein>
<keyword evidence="5" id="KW-1185">Reference proteome</keyword>
<dbReference type="RefSeq" id="WP_096463415.1">
    <property type="nucleotide sequence ID" value="NZ_AP017312.1"/>
</dbReference>
<dbReference type="AlphaFoldDB" id="A0A0U5B849"/>
<dbReference type="InterPro" id="IPR036271">
    <property type="entry name" value="Tet_transcr_reg_TetR-rel_C_sf"/>
</dbReference>
<dbReference type="SUPFAM" id="SSF48498">
    <property type="entry name" value="Tetracyclin repressor-like, C-terminal domain"/>
    <property type="match status" value="1"/>
</dbReference>